<protein>
    <recommendedName>
        <fullName evidence="3">Scramblase</fullName>
    </recommendedName>
</protein>
<comment type="caution">
    <text evidence="1">The sequence shown here is derived from an EMBL/GenBank/DDBJ whole genome shotgun (WGS) entry which is preliminary data.</text>
</comment>
<evidence type="ECO:0000313" key="2">
    <source>
        <dbReference type="Proteomes" id="UP001500427"/>
    </source>
</evidence>
<reference evidence="2" key="1">
    <citation type="journal article" date="2019" name="Int. J. Syst. Evol. Microbiol.">
        <title>The Global Catalogue of Microorganisms (GCM) 10K type strain sequencing project: providing services to taxonomists for standard genome sequencing and annotation.</title>
        <authorList>
            <consortium name="The Broad Institute Genomics Platform"/>
            <consortium name="The Broad Institute Genome Sequencing Center for Infectious Disease"/>
            <person name="Wu L."/>
            <person name="Ma J."/>
        </authorList>
    </citation>
    <scope>NUCLEOTIDE SEQUENCE [LARGE SCALE GENOMIC DNA]</scope>
    <source>
        <strain evidence="2">JCM 17687</strain>
    </source>
</reference>
<gene>
    <name evidence="1" type="ORF">GCM10023258_08580</name>
</gene>
<sequence>MTEPVADATPDAPAERYLLRQKLTLMVNRYDIVRVDDAGRELGLLCFAEQKRMAAKEQVTFFTDAAKTHPLFGFKARKRLDLGSGYDVTDSQGQPIGWFKKQFGASLLNSTWTLGLPDGREFVGRERNAKVAVARRLWEVLPIVSELPGPFLFHFDFAGEDGRIALSSTKKAGLKDVYHVELPALADGSAIDWRVGLAMAVALDALQSR</sequence>
<evidence type="ECO:0000313" key="1">
    <source>
        <dbReference type="EMBL" id="GAA5020151.1"/>
    </source>
</evidence>
<name>A0ABP9J6L1_9MICO</name>
<dbReference type="RefSeq" id="WP_345506199.1">
    <property type="nucleotide sequence ID" value="NZ_BAABIW010000006.1"/>
</dbReference>
<organism evidence="1 2">
    <name type="scientific">Terrabacter aeriphilus</name>
    <dbReference type="NCBI Taxonomy" id="515662"/>
    <lineage>
        <taxon>Bacteria</taxon>
        <taxon>Bacillati</taxon>
        <taxon>Actinomycetota</taxon>
        <taxon>Actinomycetes</taxon>
        <taxon>Micrococcales</taxon>
        <taxon>Intrasporangiaceae</taxon>
        <taxon>Terrabacter</taxon>
    </lineage>
</organism>
<evidence type="ECO:0008006" key="3">
    <source>
        <dbReference type="Google" id="ProtNLM"/>
    </source>
</evidence>
<keyword evidence="2" id="KW-1185">Reference proteome</keyword>
<dbReference type="Pfam" id="PF04525">
    <property type="entry name" value="LOR"/>
    <property type="match status" value="1"/>
</dbReference>
<dbReference type="Proteomes" id="UP001500427">
    <property type="component" value="Unassembled WGS sequence"/>
</dbReference>
<proteinExistence type="predicted"/>
<dbReference type="InterPro" id="IPR007612">
    <property type="entry name" value="LOR"/>
</dbReference>
<dbReference type="EMBL" id="BAABIW010000006">
    <property type="protein sequence ID" value="GAA5020151.1"/>
    <property type="molecule type" value="Genomic_DNA"/>
</dbReference>
<accession>A0ABP9J6L1</accession>